<dbReference type="RefSeq" id="WP_163088684.1">
    <property type="nucleotide sequence ID" value="NZ_JAAAWN010000053.1"/>
</dbReference>
<dbReference type="AlphaFoldDB" id="A0A7X5LR40"/>
<protein>
    <submittedName>
        <fullName evidence="1">DUF2004 domain-containing protein</fullName>
    </submittedName>
</protein>
<accession>A0A7X5LR40</accession>
<evidence type="ECO:0000313" key="2">
    <source>
        <dbReference type="Proteomes" id="UP000470213"/>
    </source>
</evidence>
<evidence type="ECO:0000313" key="1">
    <source>
        <dbReference type="EMBL" id="NDV93220.1"/>
    </source>
</evidence>
<keyword evidence="2" id="KW-1185">Reference proteome</keyword>
<sequence length="100" mass="11481">MSNKQKALQDIRNAVGTEVGECSVDEFISHHLEELPSSYWKAKTGVEVPEINQVIDLLILRNKWDDEEVYDFTLPDDVTDYVISVKYTDNGELEDIDMES</sequence>
<organism evidence="1 2">
    <name type="scientific">Alteromonas profundi</name>
    <dbReference type="NCBI Taxonomy" id="2696062"/>
    <lineage>
        <taxon>Bacteria</taxon>
        <taxon>Pseudomonadati</taxon>
        <taxon>Pseudomonadota</taxon>
        <taxon>Gammaproteobacteria</taxon>
        <taxon>Alteromonadales</taxon>
        <taxon>Alteromonadaceae</taxon>
        <taxon>Alteromonas/Salinimonas group</taxon>
        <taxon>Alteromonas</taxon>
    </lineage>
</organism>
<proteinExistence type="predicted"/>
<dbReference type="Proteomes" id="UP000470213">
    <property type="component" value="Unassembled WGS sequence"/>
</dbReference>
<comment type="caution">
    <text evidence="1">The sequence shown here is derived from an EMBL/GenBank/DDBJ whole genome shotgun (WGS) entry which is preliminary data.</text>
</comment>
<gene>
    <name evidence="1" type="ORF">GTH32_18785</name>
</gene>
<dbReference type="EMBL" id="JAAAWN010000053">
    <property type="protein sequence ID" value="NDV93220.1"/>
    <property type="molecule type" value="Genomic_DNA"/>
</dbReference>
<reference evidence="1 2" key="1">
    <citation type="submission" date="2020-01" db="EMBL/GenBank/DDBJ databases">
        <authorList>
            <person name="Chen J."/>
            <person name="Zhu S."/>
            <person name="Yang J."/>
        </authorList>
    </citation>
    <scope>NUCLEOTIDE SEQUENCE [LARGE SCALE GENOMIC DNA]</scope>
    <source>
        <strain evidence="1 2">345S023</strain>
    </source>
</reference>
<name>A0A7X5LR40_9ALTE</name>